<dbReference type="InterPro" id="IPR016024">
    <property type="entry name" value="ARM-type_fold"/>
</dbReference>
<comment type="caution">
    <text evidence="5">The sequence shown here is derived from an EMBL/GenBank/DDBJ whole genome shotgun (WGS) entry which is preliminary data.</text>
</comment>
<feature type="compositionally biased region" description="Low complexity" evidence="3">
    <location>
        <begin position="886"/>
        <end position="904"/>
    </location>
</feature>
<feature type="region of interest" description="Disordered" evidence="3">
    <location>
        <begin position="2672"/>
        <end position="2744"/>
    </location>
</feature>
<dbReference type="STRING" id="109895.A0A507E3N6"/>
<evidence type="ECO:0000313" key="5">
    <source>
        <dbReference type="EMBL" id="TPX58007.1"/>
    </source>
</evidence>
<dbReference type="InterPro" id="IPR011993">
    <property type="entry name" value="PH-like_dom_sf"/>
</dbReference>
<feature type="compositionally biased region" description="Polar residues" evidence="3">
    <location>
        <begin position="905"/>
        <end position="929"/>
    </location>
</feature>
<feature type="compositionally biased region" description="Polar residues" evidence="3">
    <location>
        <begin position="1728"/>
        <end position="1753"/>
    </location>
</feature>
<feature type="compositionally biased region" description="Polar residues" evidence="3">
    <location>
        <begin position="1012"/>
        <end position="1033"/>
    </location>
</feature>
<feature type="domain" description="Ras-GAP" evidence="4">
    <location>
        <begin position="1393"/>
        <end position="1588"/>
    </location>
</feature>
<organism evidence="5 6">
    <name type="scientific">Powellomyces hirtus</name>
    <dbReference type="NCBI Taxonomy" id="109895"/>
    <lineage>
        <taxon>Eukaryota</taxon>
        <taxon>Fungi</taxon>
        <taxon>Fungi incertae sedis</taxon>
        <taxon>Chytridiomycota</taxon>
        <taxon>Chytridiomycota incertae sedis</taxon>
        <taxon>Chytridiomycetes</taxon>
        <taxon>Spizellomycetales</taxon>
        <taxon>Powellomycetaceae</taxon>
        <taxon>Powellomyces</taxon>
    </lineage>
</organism>
<protein>
    <recommendedName>
        <fullName evidence="4">Ras-GAP domain-containing protein</fullName>
    </recommendedName>
</protein>
<dbReference type="PANTHER" id="PTHR10194">
    <property type="entry name" value="RAS GTPASE-ACTIVATING PROTEINS"/>
    <property type="match status" value="1"/>
</dbReference>
<feature type="region of interest" description="Disordered" evidence="3">
    <location>
        <begin position="999"/>
        <end position="1033"/>
    </location>
</feature>
<keyword evidence="2" id="KW-0597">Phosphoprotein</keyword>
<evidence type="ECO:0000256" key="3">
    <source>
        <dbReference type="SAM" id="MobiDB-lite"/>
    </source>
</evidence>
<dbReference type="SUPFAM" id="SSF48350">
    <property type="entry name" value="GTPase activation domain, GAP"/>
    <property type="match status" value="1"/>
</dbReference>
<feature type="region of interest" description="Disordered" evidence="3">
    <location>
        <begin position="85"/>
        <end position="127"/>
    </location>
</feature>
<dbReference type="Pfam" id="PF00616">
    <property type="entry name" value="RasGAP"/>
    <property type="match status" value="2"/>
</dbReference>
<dbReference type="Gene3D" id="2.30.29.30">
    <property type="entry name" value="Pleckstrin-homology domain (PH domain)/Phosphotyrosine-binding domain (PTB)"/>
    <property type="match status" value="1"/>
</dbReference>
<evidence type="ECO:0000313" key="6">
    <source>
        <dbReference type="Proteomes" id="UP000318582"/>
    </source>
</evidence>
<dbReference type="InterPro" id="IPR039360">
    <property type="entry name" value="Ras_GTPase"/>
</dbReference>
<dbReference type="InterPro" id="IPR023152">
    <property type="entry name" value="RasGAP_CS"/>
</dbReference>
<feature type="compositionally biased region" description="Gly residues" evidence="3">
    <location>
        <begin position="263"/>
        <end position="275"/>
    </location>
</feature>
<proteinExistence type="predicted"/>
<sequence>MRDTVAALANALDGISRAGATLAASNSGGGGGGGGGSGGSGVGGGANGANVDDSNIPVDVLQSQYCLLILTADCMAGARKQFSQRAGGQEDNRSAEAAGTTPPAVRARPSTAHPFPQQPPSPQHKLGLLTSATDHASQSAGSMNSVLRSALVDPPPLDDSLARFLLGVITRFFYTSASTINTDTINHACGLPSDDHGGPTSVPSASLSSLSTLHLPQHTADLVTDIHKAAGRVMQYLSASNWPVVFAKIKTRIASLAQSAPGSAGGGGGGGGGGTPSSRADGVENDREGGDLTELRFLEWCSINRYRLGMILAEVTHHCKTFTKRALFATAISLRIAIWSWIENFPAEFQNLCQTQGRMEGQPDQLFDIFNAFADSNRRKALFWPVQTMLIVLCPDIIYAIGLSGGAVGDRQRMLAVAGGSHAAIAKKAIFLEGIRKSIRSSKVGEVSAFCCVDFVKASTFTSRAEGGPLKLIGAAFEVELKEKLFDEKRPLTLTNAFGGSEDPSVLDHRLLAECVASLYKSNPWTTLRSMVPVMVEANGPLYKVALVKAFCSLMSETTETLPWNPTVDASLAVHFRTLFGECAVQNRQIVADAKARKAPSFRSSHTDRKLKKAQQEEANDRLQILINVLTMWNLCPLLAIVKDSGTLHPEELRPLFTSLTTCLLDAHPLVRHLSAQVLLKLMSTEMAIFWDGSAGDWRAPMPAEGYTVSDNAMRTFWRGSSWILLGATRCVLDDVHEARKAVELAATIVALRNRVLHSRKGIAAIGADAPERFAACVAMEVAIIVSLSGSWGDGGVGKTVAGWLEGVLEEGELVRASGGAVTGAAPLLENAAVYGDLVRIVLTGGGGGGGMKVVQKRARAMLRGLSVPTPGNMGGWEEVYKIWKSSGSGPSSSNRKRSGSLGSTDPSGNAESPSQTDSWSGGVTTSIGGQEDDMDKPKRVKRAGSGVGIAMFMGDDRGEWINQIAFLCALGGICLKASAMAVEQQALQEVGGVGISRTLTGSTDGARRKSTGSAPQTLSQDGTAASEGPATNQVPWTGMVGAQLMSAYSGAKAAVERFIGELVELVVSDAVIIREAVKESLGLEMGAGMYGILFQQFTNIINTQMFDPSTNQPRLTARNTLFADYISSVLRLALDRPDTGIVINSSVLGDVDLGHMVVQLLRYLDSLAHFDSTSLRIRMRLCTAVELLVAKKHVIHLTGEMRIRRQVAEALLEQSSSADSAFDPSERSPEMRKLQKGADMACVKALVKLLEDLPLGPDSDRYSLFLVRGYERWSLEDEEGRESLQNQNLSLAAFREHTIQALTHLVAANTDMELGGAMDMIYSENEFLRGIFAVVLTNLVKMGGMEQKVRAALGSKGDLARIRQGSVLELLTATPQGIDIAVALGEVASVGDVDEVAAVLVAVFEDRGKSLDLIERVVQREVENTDTPANLFRRNSIATRLLTIYAKQQGQEYIRNTLRPIIFELAERCPPMSFEVDPIKLRDGDNAEVNLQNLRVVSQGILDSIIGPGAARFPTLLRQACGIVWRLVGTRFPDARVTAVGGFLFLRFICPAIVSPETHGVIDGGELRKELRRGLVLITKVVQNLANNVLFGVKEAFMSGVNDVLRDNVARVHGFLRDVSAPIVPPVPPPAVRPESLLPNVDMMRLQRHLSANLDRIERLQRTQGISSNSSAPPTVIPAGGSMGGTTGRMARRSVSHLSGDAASPRSPHTTSPPSPASKKAIHTKSRSIAGTSGLAVQTAATTGEQSSSALQTPPLLPPPPGKSEFAELCILLAQLGPVADLGGADVAEDGVKKRSMVGEGSAPAVFPQVAWIKGYRTHLPVLLAIGNEKLQILVKKPDGNGETVEDSIHASDIEEFGISRDQEFVVRVLERNGLSRGGTTSIPLTFASPKAELIVQTIRTMLTTYRLHRAHRPSMMSTHNIGARELRNQRQALLPADVAGALLNVAFITFGSTDAYVRRTGYDLLCAVCREFEIGVGVGNVGGERIFSGRGVFIPSSNQSFIKEISKRIATTRPELTLALMAECALALNRVTPTLKLACLQYVAPWIANLGMYADEGSECEARLKKVLLSLVEATIKDSRLETAFRATIWVGLSQVPTLVPMIVDMLLQAALDSASRPADVDVIANIAHCLTSSSEYPVSSKILSHLRKAIVSTSYRSVPALVDHPAWTEIAVLIRLALHISFDDWENIDSIIPDVFYIVSMVAGIGSPLVRTSVHGIIINAVHALATSGRLDPNARASLEQFMVELADPKLCLPFGVAAGDASGGSDVAREVPLGGLELVVKCLLDIANTGARDADQSALWRARWMSFIASTAFQYNPAIQPRAFIVLGCLARDEVDDDLLYQILVAMRGALTLFEENDSQLIISITMSLCDIVGGLPPDSRYLRPMFWLSLALIQIGHVPIFQSALVLMVVVLKTLHGKGCFDRDGVARTLLVARDGFEDVATRLDALVGIRFSLDAFPFAFSANLLKGLKHPVTKTSTTAAFEVCINIAAADRVREPFSARLGYLVPLLPSAEKPLEMWKRAGFQPLLPKRSDDRFMEHSDPTTLRMKACSIMFQQAMENDPQATGNLVTYAVLFMASMLETAEYDMELVMIYSALAEAAEVVPELVAVISDYLMPRLNQTLATSQSVPILEGVSRIMQAMMHYRHHLSTTSRGVIPHLGRGALAGLSGSNPGSLSNSPAPSPSIHHPHPHSFDEGGPLSTSAASSPSTASIPSLSSTVSATMPTPSSATGPASSFSSSSSSSMAAKLAELGFQGLIPDAGSFAGVTRVRKMKCASLVCELVDAIVAL</sequence>
<dbReference type="PROSITE" id="PS00509">
    <property type="entry name" value="RAS_GTPASE_ACTIV_1"/>
    <property type="match status" value="1"/>
</dbReference>
<feature type="compositionally biased region" description="Low complexity" evidence="3">
    <location>
        <begin position="2703"/>
        <end position="2744"/>
    </location>
</feature>
<feature type="compositionally biased region" description="Low complexity" evidence="3">
    <location>
        <begin position="2672"/>
        <end position="2690"/>
    </location>
</feature>
<dbReference type="GO" id="GO:0005096">
    <property type="term" value="F:GTPase activator activity"/>
    <property type="evidence" value="ECO:0007669"/>
    <property type="project" value="UniProtKB-KW"/>
</dbReference>
<evidence type="ECO:0000259" key="4">
    <source>
        <dbReference type="PROSITE" id="PS50018"/>
    </source>
</evidence>
<accession>A0A507E3N6</accession>
<evidence type="ECO:0000256" key="1">
    <source>
        <dbReference type="ARBA" id="ARBA00022468"/>
    </source>
</evidence>
<dbReference type="PROSITE" id="PS50018">
    <property type="entry name" value="RAS_GTPASE_ACTIV_2"/>
    <property type="match status" value="1"/>
</dbReference>
<gene>
    <name evidence="5" type="ORF">PhCBS80983_g03416</name>
</gene>
<dbReference type="PANTHER" id="PTHR10194:SF142">
    <property type="entry name" value="NEUROFIBROMIN"/>
    <property type="match status" value="1"/>
</dbReference>
<keyword evidence="1" id="KW-0343">GTPase activation</keyword>
<reference evidence="5 6" key="1">
    <citation type="journal article" date="2019" name="Sci. Rep.">
        <title>Comparative genomics of chytrid fungi reveal insights into the obligate biotrophic and pathogenic lifestyle of Synchytrium endobioticum.</title>
        <authorList>
            <person name="van de Vossenberg B.T.L.H."/>
            <person name="Warris S."/>
            <person name="Nguyen H.D.T."/>
            <person name="van Gent-Pelzer M.P.E."/>
            <person name="Joly D.L."/>
            <person name="van de Geest H.C."/>
            <person name="Bonants P.J.M."/>
            <person name="Smith D.S."/>
            <person name="Levesque C.A."/>
            <person name="van der Lee T.A.J."/>
        </authorList>
    </citation>
    <scope>NUCLEOTIDE SEQUENCE [LARGE SCALE GENOMIC DNA]</scope>
    <source>
        <strain evidence="5 6">CBS 809.83</strain>
    </source>
</reference>
<feature type="compositionally biased region" description="Polar residues" evidence="3">
    <location>
        <begin position="1664"/>
        <end position="1674"/>
    </location>
</feature>
<name>A0A507E3N6_9FUNG</name>
<dbReference type="Proteomes" id="UP000318582">
    <property type="component" value="Unassembled WGS sequence"/>
</dbReference>
<dbReference type="Gene3D" id="1.10.506.10">
    <property type="entry name" value="GTPase Activation - p120gap, domain 1"/>
    <property type="match status" value="2"/>
</dbReference>
<dbReference type="SMART" id="SM00323">
    <property type="entry name" value="RasGAP"/>
    <property type="match status" value="1"/>
</dbReference>
<dbReference type="EMBL" id="QEAQ01000043">
    <property type="protein sequence ID" value="TPX58007.1"/>
    <property type="molecule type" value="Genomic_DNA"/>
</dbReference>
<feature type="region of interest" description="Disordered" evidence="3">
    <location>
        <begin position="886"/>
        <end position="942"/>
    </location>
</feature>
<feature type="region of interest" description="Disordered" evidence="3">
    <location>
        <begin position="1664"/>
        <end position="1760"/>
    </location>
</feature>
<feature type="region of interest" description="Disordered" evidence="3">
    <location>
        <begin position="260"/>
        <end position="287"/>
    </location>
</feature>
<dbReference type="SUPFAM" id="SSF48371">
    <property type="entry name" value="ARM repeat"/>
    <property type="match status" value="1"/>
</dbReference>
<dbReference type="InterPro" id="IPR001936">
    <property type="entry name" value="RasGAP_dom"/>
</dbReference>
<evidence type="ECO:0000256" key="2">
    <source>
        <dbReference type="ARBA" id="ARBA00022553"/>
    </source>
</evidence>
<dbReference type="InterPro" id="IPR008936">
    <property type="entry name" value="Rho_GTPase_activation_prot"/>
</dbReference>
<keyword evidence="6" id="KW-1185">Reference proteome</keyword>